<dbReference type="SUPFAM" id="SSF49452">
    <property type="entry name" value="Starch-binding domain-like"/>
    <property type="match status" value="1"/>
</dbReference>
<evidence type="ECO:0000313" key="5">
    <source>
        <dbReference type="EMBL" id="GAI75361.1"/>
    </source>
</evidence>
<dbReference type="InterPro" id="IPR013784">
    <property type="entry name" value="Carb-bd-like_fold"/>
</dbReference>
<dbReference type="InterPro" id="IPR000914">
    <property type="entry name" value="SBP_5_dom"/>
</dbReference>
<feature type="non-terminal residue" evidence="5">
    <location>
        <position position="327"/>
    </location>
</feature>
<dbReference type="GO" id="GO:0030246">
    <property type="term" value="F:carbohydrate binding"/>
    <property type="evidence" value="ECO:0007669"/>
    <property type="project" value="InterPro"/>
</dbReference>
<dbReference type="GO" id="GO:1904680">
    <property type="term" value="F:peptide transmembrane transporter activity"/>
    <property type="evidence" value="ECO:0007669"/>
    <property type="project" value="TreeGrafter"/>
</dbReference>
<proteinExistence type="inferred from homology"/>
<dbReference type="EMBL" id="BARW01009039">
    <property type="protein sequence ID" value="GAI75361.1"/>
    <property type="molecule type" value="Genomic_DNA"/>
</dbReference>
<name>X1S8C6_9ZZZZ</name>
<dbReference type="PANTHER" id="PTHR30290">
    <property type="entry name" value="PERIPLASMIC BINDING COMPONENT OF ABC TRANSPORTER"/>
    <property type="match status" value="1"/>
</dbReference>
<comment type="caution">
    <text evidence="5">The sequence shown here is derived from an EMBL/GenBank/DDBJ whole genome shotgun (WGS) entry which is preliminary data.</text>
</comment>
<evidence type="ECO:0000259" key="4">
    <source>
        <dbReference type="Pfam" id="PF00496"/>
    </source>
</evidence>
<accession>X1S8C6</accession>
<keyword evidence="3" id="KW-0732">Signal</keyword>
<dbReference type="PANTHER" id="PTHR30290:SF9">
    <property type="entry name" value="OLIGOPEPTIDE-BINDING PROTEIN APPA"/>
    <property type="match status" value="1"/>
</dbReference>
<protein>
    <recommendedName>
        <fullName evidence="4">Solute-binding protein family 5 domain-containing protein</fullName>
    </recommendedName>
</protein>
<organism evidence="5">
    <name type="scientific">marine sediment metagenome</name>
    <dbReference type="NCBI Taxonomy" id="412755"/>
    <lineage>
        <taxon>unclassified sequences</taxon>
        <taxon>metagenomes</taxon>
        <taxon>ecological metagenomes</taxon>
    </lineage>
</organism>
<sequence>INDPNFNLVWSPVGPGPYEGSIDSGKTELWVYDITLGEEVWFIQFDDMTTSNITYNQDGQATPLVNGHRYQWNFWCHGYDVYGREIAISTSETWEFTYTGESMGVIKGIVTLVIYGSPDEQRVFPGAARIYILGTEQFTISSFSDGTYALINIPVGYHNITAFKHGFFSASQTVNVVEGQAITDINFDLFSKEPADQLGGIYYLGFNLDSPPFDNLKVRQALNYAIDKQTLVNEFNAEFVLDREVAQGPIPPGMMSYNSSLVGYAYDINQAEVLLSQAEYPNGFSTDLYFNENVAHRFIAEKIKIYLAQIGVDVEIHGIEDWDSYVA</sequence>
<evidence type="ECO:0000256" key="3">
    <source>
        <dbReference type="ARBA" id="ARBA00022729"/>
    </source>
</evidence>
<feature type="non-terminal residue" evidence="5">
    <location>
        <position position="1"/>
    </location>
</feature>
<dbReference type="Gene3D" id="2.60.40.1120">
    <property type="entry name" value="Carboxypeptidase-like, regulatory domain"/>
    <property type="match status" value="1"/>
</dbReference>
<gene>
    <name evidence="5" type="ORF">S12H4_18326</name>
</gene>
<evidence type="ECO:0000256" key="1">
    <source>
        <dbReference type="ARBA" id="ARBA00005695"/>
    </source>
</evidence>
<reference evidence="5" key="1">
    <citation type="journal article" date="2014" name="Front. Microbiol.">
        <title>High frequency of phylogenetically diverse reductive dehalogenase-homologous genes in deep subseafloor sedimentary metagenomes.</title>
        <authorList>
            <person name="Kawai M."/>
            <person name="Futagami T."/>
            <person name="Toyoda A."/>
            <person name="Takaki Y."/>
            <person name="Nishi S."/>
            <person name="Hori S."/>
            <person name="Arai W."/>
            <person name="Tsubouchi T."/>
            <person name="Morono Y."/>
            <person name="Uchiyama I."/>
            <person name="Ito T."/>
            <person name="Fujiyama A."/>
            <person name="Inagaki F."/>
            <person name="Takami H."/>
        </authorList>
    </citation>
    <scope>NUCLEOTIDE SEQUENCE</scope>
    <source>
        <strain evidence="5">Expedition CK06-06</strain>
    </source>
</reference>
<keyword evidence="2" id="KW-0813">Transport</keyword>
<dbReference type="AlphaFoldDB" id="X1S8C6"/>
<dbReference type="SUPFAM" id="SSF53850">
    <property type="entry name" value="Periplasmic binding protein-like II"/>
    <property type="match status" value="1"/>
</dbReference>
<evidence type="ECO:0000256" key="2">
    <source>
        <dbReference type="ARBA" id="ARBA00022448"/>
    </source>
</evidence>
<comment type="similarity">
    <text evidence="1">Belongs to the bacterial solute-binding protein 5 family.</text>
</comment>
<dbReference type="InterPro" id="IPR039424">
    <property type="entry name" value="SBP_5"/>
</dbReference>
<dbReference type="Gene3D" id="3.10.105.10">
    <property type="entry name" value="Dipeptide-binding Protein, Domain 3"/>
    <property type="match status" value="1"/>
</dbReference>
<feature type="domain" description="Solute-binding protein family 5" evidence="4">
    <location>
        <begin position="194"/>
        <end position="323"/>
    </location>
</feature>
<dbReference type="Pfam" id="PF00496">
    <property type="entry name" value="SBP_bac_5"/>
    <property type="match status" value="1"/>
</dbReference>
<dbReference type="GO" id="GO:0015833">
    <property type="term" value="P:peptide transport"/>
    <property type="evidence" value="ECO:0007669"/>
    <property type="project" value="TreeGrafter"/>
</dbReference>